<dbReference type="CDD" id="cd16830">
    <property type="entry name" value="HemS-like_N"/>
    <property type="match status" value="1"/>
</dbReference>
<dbReference type="RefSeq" id="WP_126126457.1">
    <property type="nucleotide sequence ID" value="NZ_CP034464.1"/>
</dbReference>
<dbReference type="CDD" id="cd16831">
    <property type="entry name" value="HemS-like_C"/>
    <property type="match status" value="1"/>
</dbReference>
<keyword evidence="4" id="KW-1185">Reference proteome</keyword>
<dbReference type="Gene3D" id="3.40.1570.10">
    <property type="entry name" value="HemS/ChuS/ChuX like domains"/>
    <property type="match status" value="2"/>
</dbReference>
<sequence>MHHFKHTFCLTLICASLAGTSFAASPDLSERWASLRAEQPKMQIRDAASKLGVSEAELLASQIGKTVTRLQDGPDAASKIMQAALDLGTVMALTRNENGVLERTGVATKMKPEALSGDPEKDLERAQRIRSVAGGYLGGQIDLRFTLEKWQYAFAVVQPGRDGTLARSLQFFDVSGNAIHKVYLKNEAGVVLFEQLQKNFAASQQSGALKIVAQTPKKPEKNDSQIDLKEFQLAWKEMSDVHQFERLLQDFELSREQALRLAPQGVAQRINGSAVRQLLDQAAQQQVGIMAFLGNGALTQIFSGKITKVAASGDWYNVLDPEFNLHLRDANFNNGWVVQRAGVTSVEFYDKQGELVVTFFGVRERAKPQPQSWIELTKGLTKTVS</sequence>
<name>A0A3Q9BNN4_9BURK</name>
<protein>
    <submittedName>
        <fullName evidence="3">Hemin-degrading factor</fullName>
    </submittedName>
</protein>
<dbReference type="Proteomes" id="UP000275663">
    <property type="component" value="Chromosome"/>
</dbReference>
<keyword evidence="1" id="KW-0732">Signal</keyword>
<dbReference type="GO" id="GO:0006826">
    <property type="term" value="P:iron ion transport"/>
    <property type="evidence" value="ECO:0007669"/>
    <property type="project" value="InterPro"/>
</dbReference>
<reference evidence="3 4" key="1">
    <citation type="journal article" date="2011" name="Int. J. Syst. Evol. Microbiol.">
        <title>Description of Undibacterium oligocarboniphilum sp. nov., isolated from purified water, and Undibacterium pigrum strain CCUG 49012 as the type strain of Undibacterium parvum sp. nov., and emended descriptions of the genus Undibacterium and the species Undibacterium pigrum.</title>
        <authorList>
            <person name="Eder W."/>
            <person name="Wanner G."/>
            <person name="Ludwig W."/>
            <person name="Busse H.J."/>
            <person name="Ziemke-Kageler F."/>
            <person name="Lang E."/>
        </authorList>
    </citation>
    <scope>NUCLEOTIDE SEQUENCE [LARGE SCALE GENOMIC DNA]</scope>
    <source>
        <strain evidence="3 4">DSM 23061</strain>
    </source>
</reference>
<dbReference type="OrthoDB" id="316630at2"/>
<dbReference type="InterPro" id="IPR010413">
    <property type="entry name" value="HutX-like"/>
</dbReference>
<gene>
    <name evidence="3" type="ORF">EJN92_02945</name>
</gene>
<dbReference type="KEGG" id="upv:EJN92_02945"/>
<organism evidence="3 4">
    <name type="scientific">Undibacterium parvum</name>
    <dbReference type="NCBI Taxonomy" id="401471"/>
    <lineage>
        <taxon>Bacteria</taxon>
        <taxon>Pseudomonadati</taxon>
        <taxon>Pseudomonadota</taxon>
        <taxon>Betaproteobacteria</taxon>
        <taxon>Burkholderiales</taxon>
        <taxon>Oxalobacteraceae</taxon>
        <taxon>Undibacterium</taxon>
    </lineage>
</organism>
<dbReference type="AlphaFoldDB" id="A0A3Q9BNN4"/>
<feature type="signal peptide" evidence="1">
    <location>
        <begin position="1"/>
        <end position="23"/>
    </location>
</feature>
<evidence type="ECO:0000313" key="3">
    <source>
        <dbReference type="EMBL" id="AZP11058.1"/>
    </source>
</evidence>
<dbReference type="InterPro" id="IPR007845">
    <property type="entry name" value="HemS/ChuX_dom"/>
</dbReference>
<dbReference type="Pfam" id="PF05171">
    <property type="entry name" value="HemS"/>
    <property type="match status" value="1"/>
</dbReference>
<proteinExistence type="predicted"/>
<accession>A0A3Q9BNN4</accession>
<dbReference type="SUPFAM" id="SSF144064">
    <property type="entry name" value="Heme iron utilization protein-like"/>
    <property type="match status" value="1"/>
</dbReference>
<evidence type="ECO:0000256" key="1">
    <source>
        <dbReference type="SAM" id="SignalP"/>
    </source>
</evidence>
<feature type="domain" description="Haemin-degrading HemS/ChuX" evidence="2">
    <location>
        <begin position="253"/>
        <end position="379"/>
    </location>
</feature>
<evidence type="ECO:0000313" key="4">
    <source>
        <dbReference type="Proteomes" id="UP000275663"/>
    </source>
</evidence>
<dbReference type="Pfam" id="PF06228">
    <property type="entry name" value="ChuX_HutX"/>
    <property type="match status" value="1"/>
</dbReference>
<evidence type="ECO:0000259" key="2">
    <source>
        <dbReference type="Pfam" id="PF05171"/>
    </source>
</evidence>
<feature type="chain" id="PRO_5018656235" evidence="1">
    <location>
        <begin position="24"/>
        <end position="385"/>
    </location>
</feature>
<dbReference type="EMBL" id="CP034464">
    <property type="protein sequence ID" value="AZP11058.1"/>
    <property type="molecule type" value="Genomic_DNA"/>
</dbReference>
<dbReference type="InterPro" id="IPR053733">
    <property type="entry name" value="Heme_Transport_Util_sf"/>
</dbReference>